<evidence type="ECO:0000256" key="5">
    <source>
        <dbReference type="ARBA" id="ARBA00023136"/>
    </source>
</evidence>
<feature type="transmembrane region" description="Helical" evidence="6">
    <location>
        <begin position="101"/>
        <end position="124"/>
    </location>
</feature>
<evidence type="ECO:0000256" key="2">
    <source>
        <dbReference type="ARBA" id="ARBA00009694"/>
    </source>
</evidence>
<proteinExistence type="inferred from homology"/>
<evidence type="ECO:0000256" key="4">
    <source>
        <dbReference type="ARBA" id="ARBA00022989"/>
    </source>
</evidence>
<dbReference type="PANTHER" id="PTHR43461:SF1">
    <property type="entry name" value="TRANSMEMBRANE PROTEIN 256"/>
    <property type="match status" value="1"/>
</dbReference>
<comment type="subcellular location">
    <subcellularLocation>
        <location evidence="1">Membrane</location>
        <topology evidence="1">Multi-pass membrane protein</topology>
    </subcellularLocation>
</comment>
<dbReference type="EMBL" id="FOOH01000010">
    <property type="protein sequence ID" value="SFF81639.1"/>
    <property type="molecule type" value="Genomic_DNA"/>
</dbReference>
<accession>A0A1I2LSZ7</accession>
<name>A0A1I2LSZ7_9FLAO</name>
<gene>
    <name evidence="7" type="ORF">SAMN04488033_1106</name>
</gene>
<keyword evidence="5 6" id="KW-0472">Membrane</keyword>
<evidence type="ECO:0000256" key="6">
    <source>
        <dbReference type="SAM" id="Phobius"/>
    </source>
</evidence>
<protein>
    <submittedName>
        <fullName evidence="7">Uncharacterized membrane protein YgdD, TMEM256/DUF423 family</fullName>
    </submittedName>
</protein>
<dbReference type="AlphaFoldDB" id="A0A1I2LSZ7"/>
<evidence type="ECO:0000313" key="8">
    <source>
        <dbReference type="Proteomes" id="UP000199116"/>
    </source>
</evidence>
<evidence type="ECO:0000313" key="7">
    <source>
        <dbReference type="EMBL" id="SFF81639.1"/>
    </source>
</evidence>
<reference evidence="8" key="1">
    <citation type="submission" date="2016-10" db="EMBL/GenBank/DDBJ databases">
        <authorList>
            <person name="Varghese N."/>
            <person name="Submissions S."/>
        </authorList>
    </citation>
    <scope>NUCLEOTIDE SEQUENCE [LARGE SCALE GENOMIC DNA]</scope>
    <source>
        <strain evidence="8">DSM 23515</strain>
    </source>
</reference>
<dbReference type="GO" id="GO:0005886">
    <property type="term" value="C:plasma membrane"/>
    <property type="evidence" value="ECO:0007669"/>
    <property type="project" value="TreeGrafter"/>
</dbReference>
<feature type="transmembrane region" description="Helical" evidence="6">
    <location>
        <begin position="47"/>
        <end position="63"/>
    </location>
</feature>
<dbReference type="Proteomes" id="UP000199116">
    <property type="component" value="Unassembled WGS sequence"/>
</dbReference>
<feature type="transmembrane region" description="Helical" evidence="6">
    <location>
        <begin position="70"/>
        <end position="89"/>
    </location>
</feature>
<dbReference type="Pfam" id="PF04241">
    <property type="entry name" value="DUF423"/>
    <property type="match status" value="1"/>
</dbReference>
<comment type="similarity">
    <text evidence="2">Belongs to the UPF0382 family.</text>
</comment>
<dbReference type="PANTHER" id="PTHR43461">
    <property type="entry name" value="TRANSMEMBRANE PROTEIN 256"/>
    <property type="match status" value="1"/>
</dbReference>
<keyword evidence="4 6" id="KW-1133">Transmembrane helix</keyword>
<keyword evidence="8" id="KW-1185">Reference proteome</keyword>
<dbReference type="RefSeq" id="WP_075325110.1">
    <property type="nucleotide sequence ID" value="NZ_FOOH01000010.1"/>
</dbReference>
<keyword evidence="3 6" id="KW-0812">Transmembrane</keyword>
<organism evidence="7 8">
    <name type="scientific">Salegentibacter agarivorans</name>
    <dbReference type="NCBI Taxonomy" id="345907"/>
    <lineage>
        <taxon>Bacteria</taxon>
        <taxon>Pseudomonadati</taxon>
        <taxon>Bacteroidota</taxon>
        <taxon>Flavobacteriia</taxon>
        <taxon>Flavobacteriales</taxon>
        <taxon>Flavobacteriaceae</taxon>
        <taxon>Salegentibacter</taxon>
    </lineage>
</organism>
<sequence length="129" mass="14271">MNRKFLITGAIFGLLAVIIGAFGAHGLKPLLDIAARESFETGVKYQMYHGLLLLFIGGFKMPSFRFQKPIFYLLLFGVICFSGSIYLLATNNLTTIDFTAIALVTPLGGTLLIAAWIFLLVEFIKFKSK</sequence>
<dbReference type="InterPro" id="IPR006696">
    <property type="entry name" value="DUF423"/>
</dbReference>
<evidence type="ECO:0000256" key="3">
    <source>
        <dbReference type="ARBA" id="ARBA00022692"/>
    </source>
</evidence>
<evidence type="ECO:0000256" key="1">
    <source>
        <dbReference type="ARBA" id="ARBA00004141"/>
    </source>
</evidence>